<protein>
    <submittedName>
        <fullName evidence="1">9961_t:CDS:1</fullName>
    </submittedName>
</protein>
<reference evidence="1" key="1">
    <citation type="submission" date="2021-06" db="EMBL/GenBank/DDBJ databases">
        <authorList>
            <person name="Kallberg Y."/>
            <person name="Tangrot J."/>
            <person name="Rosling A."/>
        </authorList>
    </citation>
    <scope>NUCLEOTIDE SEQUENCE</scope>
    <source>
        <strain evidence="1">MT106</strain>
    </source>
</reference>
<dbReference type="EMBL" id="CAJVPL010001107">
    <property type="protein sequence ID" value="CAG8553056.1"/>
    <property type="molecule type" value="Genomic_DNA"/>
</dbReference>
<comment type="caution">
    <text evidence="1">The sequence shown here is derived from an EMBL/GenBank/DDBJ whole genome shotgun (WGS) entry which is preliminary data.</text>
</comment>
<evidence type="ECO:0000313" key="2">
    <source>
        <dbReference type="Proteomes" id="UP000789831"/>
    </source>
</evidence>
<sequence>MVEIEMLNANNINRGTRSKKAAETNNLHAQFILEHRKTTINKQ</sequence>
<dbReference type="Proteomes" id="UP000789831">
    <property type="component" value="Unassembled WGS sequence"/>
</dbReference>
<dbReference type="AlphaFoldDB" id="A0A9N9B5E3"/>
<gene>
    <name evidence="1" type="ORF">AGERDE_LOCUS6765</name>
</gene>
<organism evidence="1 2">
    <name type="scientific">Ambispora gerdemannii</name>
    <dbReference type="NCBI Taxonomy" id="144530"/>
    <lineage>
        <taxon>Eukaryota</taxon>
        <taxon>Fungi</taxon>
        <taxon>Fungi incertae sedis</taxon>
        <taxon>Mucoromycota</taxon>
        <taxon>Glomeromycotina</taxon>
        <taxon>Glomeromycetes</taxon>
        <taxon>Archaeosporales</taxon>
        <taxon>Ambisporaceae</taxon>
        <taxon>Ambispora</taxon>
    </lineage>
</organism>
<accession>A0A9N9B5E3</accession>
<evidence type="ECO:0000313" key="1">
    <source>
        <dbReference type="EMBL" id="CAG8553056.1"/>
    </source>
</evidence>
<proteinExistence type="predicted"/>
<keyword evidence="2" id="KW-1185">Reference proteome</keyword>
<name>A0A9N9B5E3_9GLOM</name>